<dbReference type="EMBL" id="JAIWYP010000014">
    <property type="protein sequence ID" value="KAH3706605.1"/>
    <property type="molecule type" value="Genomic_DNA"/>
</dbReference>
<evidence type="ECO:0000256" key="9">
    <source>
        <dbReference type="SAM" id="MobiDB-lite"/>
    </source>
</evidence>
<dbReference type="InterPro" id="IPR013088">
    <property type="entry name" value="Znf_NHR/GATA"/>
</dbReference>
<comment type="caution">
    <text evidence="11">The sequence shown here is derived from an EMBL/GenBank/DDBJ whole genome shotgun (WGS) entry which is preliminary data.</text>
</comment>
<reference evidence="11" key="1">
    <citation type="journal article" date="2019" name="bioRxiv">
        <title>The Genome of the Zebra Mussel, Dreissena polymorpha: A Resource for Invasive Species Research.</title>
        <authorList>
            <person name="McCartney M.A."/>
            <person name="Auch B."/>
            <person name="Kono T."/>
            <person name="Mallez S."/>
            <person name="Zhang Y."/>
            <person name="Obille A."/>
            <person name="Becker A."/>
            <person name="Abrahante J.E."/>
            <person name="Garbe J."/>
            <person name="Badalamenti J.P."/>
            <person name="Herman A."/>
            <person name="Mangelson H."/>
            <person name="Liachko I."/>
            <person name="Sullivan S."/>
            <person name="Sone E.D."/>
            <person name="Koren S."/>
            <person name="Silverstein K.A.T."/>
            <person name="Beckman K.B."/>
            <person name="Gohl D.M."/>
        </authorList>
    </citation>
    <scope>NUCLEOTIDE SEQUENCE</scope>
    <source>
        <strain evidence="11">Duluth1</strain>
        <tissue evidence="11">Whole animal</tissue>
    </source>
</reference>
<evidence type="ECO:0000256" key="2">
    <source>
        <dbReference type="ARBA" id="ARBA00022771"/>
    </source>
</evidence>
<evidence type="ECO:0000259" key="10">
    <source>
        <dbReference type="PROSITE" id="PS51030"/>
    </source>
</evidence>
<dbReference type="PROSITE" id="PS00031">
    <property type="entry name" value="NUCLEAR_REC_DBD_1"/>
    <property type="match status" value="1"/>
</dbReference>
<dbReference type="GO" id="GO:0008270">
    <property type="term" value="F:zinc ion binding"/>
    <property type="evidence" value="ECO:0007669"/>
    <property type="project" value="UniProtKB-KW"/>
</dbReference>
<keyword evidence="4" id="KW-0805">Transcription regulation</keyword>
<feature type="compositionally biased region" description="Polar residues" evidence="9">
    <location>
        <begin position="27"/>
        <end position="37"/>
    </location>
</feature>
<dbReference type="GO" id="GO:0045944">
    <property type="term" value="P:positive regulation of transcription by RNA polymerase II"/>
    <property type="evidence" value="ECO:0007669"/>
    <property type="project" value="TreeGrafter"/>
</dbReference>
<keyword evidence="5" id="KW-0238">DNA-binding</keyword>
<reference evidence="11" key="2">
    <citation type="submission" date="2020-11" db="EMBL/GenBank/DDBJ databases">
        <authorList>
            <person name="McCartney M.A."/>
            <person name="Auch B."/>
            <person name="Kono T."/>
            <person name="Mallez S."/>
            <person name="Becker A."/>
            <person name="Gohl D.M."/>
            <person name="Silverstein K.A.T."/>
            <person name="Koren S."/>
            <person name="Bechman K.B."/>
            <person name="Herman A."/>
            <person name="Abrahante J.E."/>
            <person name="Garbe J."/>
        </authorList>
    </citation>
    <scope>NUCLEOTIDE SEQUENCE</scope>
    <source>
        <strain evidence="11">Duluth1</strain>
        <tissue evidence="11">Whole animal</tissue>
    </source>
</reference>
<feature type="non-terminal residue" evidence="11">
    <location>
        <position position="1"/>
    </location>
</feature>
<feature type="region of interest" description="Disordered" evidence="9">
    <location>
        <begin position="1"/>
        <end position="75"/>
    </location>
</feature>
<dbReference type="PANTHER" id="PTHR24082">
    <property type="entry name" value="NUCLEAR HORMONE RECEPTOR"/>
    <property type="match status" value="1"/>
</dbReference>
<feature type="domain" description="Nuclear receptor" evidence="10">
    <location>
        <begin position="75"/>
        <end position="110"/>
    </location>
</feature>
<dbReference type="SUPFAM" id="SSF57716">
    <property type="entry name" value="Glucocorticoid receptor-like (DNA-binding domain)"/>
    <property type="match status" value="1"/>
</dbReference>
<evidence type="ECO:0000256" key="7">
    <source>
        <dbReference type="ARBA" id="ARBA00023170"/>
    </source>
</evidence>
<sequence>MMKNGQTSMTSLDGEEMSQSSADSSSLYNFNSQTASSKGMLESDTSLDEENNIKKLSDNNKDRRSPIKKRRSKDSRFCKVCGDKALGYNFNAMTCESCKAFFRRNALKES</sequence>
<evidence type="ECO:0000313" key="11">
    <source>
        <dbReference type="EMBL" id="KAH3706605.1"/>
    </source>
</evidence>
<protein>
    <recommendedName>
        <fullName evidence="10">Nuclear receptor domain-containing protein</fullName>
    </recommendedName>
</protein>
<keyword evidence="12" id="KW-1185">Reference proteome</keyword>
<evidence type="ECO:0000256" key="6">
    <source>
        <dbReference type="ARBA" id="ARBA00023163"/>
    </source>
</evidence>
<dbReference type="PRINTS" id="PR00047">
    <property type="entry name" value="STROIDFINGER"/>
</dbReference>
<evidence type="ECO:0000256" key="1">
    <source>
        <dbReference type="ARBA" id="ARBA00022723"/>
    </source>
</evidence>
<keyword evidence="2" id="KW-0863">Zinc-finger</keyword>
<accession>A0A9D3YSN6</accession>
<dbReference type="InterPro" id="IPR001628">
    <property type="entry name" value="Znf_hrmn_rcpt"/>
</dbReference>
<dbReference type="InterPro" id="IPR050234">
    <property type="entry name" value="Nuclear_hormone_rcpt_NR1"/>
</dbReference>
<evidence type="ECO:0000256" key="3">
    <source>
        <dbReference type="ARBA" id="ARBA00022833"/>
    </source>
</evidence>
<evidence type="ECO:0000313" key="12">
    <source>
        <dbReference type="Proteomes" id="UP000828390"/>
    </source>
</evidence>
<dbReference type="GO" id="GO:0030154">
    <property type="term" value="P:cell differentiation"/>
    <property type="evidence" value="ECO:0007669"/>
    <property type="project" value="TreeGrafter"/>
</dbReference>
<dbReference type="GO" id="GO:0004879">
    <property type="term" value="F:nuclear receptor activity"/>
    <property type="evidence" value="ECO:0007669"/>
    <property type="project" value="TreeGrafter"/>
</dbReference>
<dbReference type="GO" id="GO:0000122">
    <property type="term" value="P:negative regulation of transcription by RNA polymerase II"/>
    <property type="evidence" value="ECO:0007669"/>
    <property type="project" value="TreeGrafter"/>
</dbReference>
<dbReference type="Proteomes" id="UP000828390">
    <property type="component" value="Unassembled WGS sequence"/>
</dbReference>
<gene>
    <name evidence="11" type="ORF">DPMN_065993</name>
</gene>
<evidence type="ECO:0000256" key="8">
    <source>
        <dbReference type="ARBA" id="ARBA00023242"/>
    </source>
</evidence>
<proteinExistence type="predicted"/>
<feature type="compositionally biased region" description="Basic and acidic residues" evidence="9">
    <location>
        <begin position="51"/>
        <end position="65"/>
    </location>
</feature>
<keyword evidence="1" id="KW-0479">Metal-binding</keyword>
<organism evidence="11 12">
    <name type="scientific">Dreissena polymorpha</name>
    <name type="common">Zebra mussel</name>
    <name type="synonym">Mytilus polymorpha</name>
    <dbReference type="NCBI Taxonomy" id="45954"/>
    <lineage>
        <taxon>Eukaryota</taxon>
        <taxon>Metazoa</taxon>
        <taxon>Spiralia</taxon>
        <taxon>Lophotrochozoa</taxon>
        <taxon>Mollusca</taxon>
        <taxon>Bivalvia</taxon>
        <taxon>Autobranchia</taxon>
        <taxon>Heteroconchia</taxon>
        <taxon>Euheterodonta</taxon>
        <taxon>Imparidentia</taxon>
        <taxon>Neoheterodontei</taxon>
        <taxon>Myida</taxon>
        <taxon>Dreissenoidea</taxon>
        <taxon>Dreissenidae</taxon>
        <taxon>Dreissena</taxon>
    </lineage>
</organism>
<feature type="compositionally biased region" description="Polar residues" evidence="9">
    <location>
        <begin position="1"/>
        <end position="11"/>
    </location>
</feature>
<keyword evidence="6" id="KW-0804">Transcription</keyword>
<name>A0A9D3YSN6_DREPO</name>
<evidence type="ECO:0000256" key="4">
    <source>
        <dbReference type="ARBA" id="ARBA00023015"/>
    </source>
</evidence>
<dbReference type="GO" id="GO:0000978">
    <property type="term" value="F:RNA polymerase II cis-regulatory region sequence-specific DNA binding"/>
    <property type="evidence" value="ECO:0007669"/>
    <property type="project" value="TreeGrafter"/>
</dbReference>
<dbReference type="Pfam" id="PF00105">
    <property type="entry name" value="zf-C4"/>
    <property type="match status" value="1"/>
</dbReference>
<dbReference type="AlphaFoldDB" id="A0A9D3YSN6"/>
<keyword evidence="7" id="KW-0675">Receptor</keyword>
<dbReference type="SMART" id="SM00399">
    <property type="entry name" value="ZnF_C4"/>
    <property type="match status" value="1"/>
</dbReference>
<dbReference type="PANTHER" id="PTHR24082:SF283">
    <property type="entry name" value="NUCLEAR HORMONE RECEPTOR HR96"/>
    <property type="match status" value="1"/>
</dbReference>
<keyword evidence="8" id="KW-0539">Nucleus</keyword>
<dbReference type="PROSITE" id="PS51030">
    <property type="entry name" value="NUCLEAR_REC_DBD_2"/>
    <property type="match status" value="1"/>
</dbReference>
<keyword evidence="3" id="KW-0862">Zinc</keyword>
<evidence type="ECO:0000256" key="5">
    <source>
        <dbReference type="ARBA" id="ARBA00023125"/>
    </source>
</evidence>
<dbReference type="Gene3D" id="3.30.50.10">
    <property type="entry name" value="Erythroid Transcription Factor GATA-1, subunit A"/>
    <property type="match status" value="1"/>
</dbReference>